<dbReference type="PIRSF" id="PIRSF000368">
    <property type="entry name" value="NrdG"/>
    <property type="match status" value="1"/>
</dbReference>
<dbReference type="Pfam" id="PF13353">
    <property type="entry name" value="Fer4_12"/>
    <property type="match status" value="1"/>
</dbReference>
<reference evidence="8 9" key="1">
    <citation type="submission" date="2020-07" db="EMBL/GenBank/DDBJ databases">
        <title>Draft whole-genome sequence of Heliobacterium chlorum DSM 3682, type strain.</title>
        <authorList>
            <person name="Kyndt J.A."/>
            <person name="Meyer T.E."/>
            <person name="Imhoff J.F."/>
        </authorList>
    </citation>
    <scope>NUCLEOTIDE SEQUENCE [LARGE SCALE GENOMIC DNA]</scope>
    <source>
        <strain evidence="8 9">DSM 3682</strain>
    </source>
</reference>
<dbReference type="PANTHER" id="PTHR30352">
    <property type="entry name" value="PYRUVATE FORMATE-LYASE-ACTIVATING ENZYME"/>
    <property type="match status" value="1"/>
</dbReference>
<dbReference type="InterPro" id="IPR012837">
    <property type="entry name" value="NrdG"/>
</dbReference>
<organism evidence="8 9">
    <name type="scientific">Heliobacterium chlorum</name>
    <dbReference type="NCBI Taxonomy" id="2698"/>
    <lineage>
        <taxon>Bacteria</taxon>
        <taxon>Bacillati</taxon>
        <taxon>Bacillota</taxon>
        <taxon>Clostridia</taxon>
        <taxon>Eubacteriales</taxon>
        <taxon>Heliobacteriaceae</taxon>
        <taxon>Heliobacterium</taxon>
    </lineage>
</organism>
<dbReference type="PANTHER" id="PTHR30352:SF2">
    <property type="entry name" value="ANAEROBIC RIBONUCLEOSIDE-TRIPHOSPHATE REDUCTASE-ACTIVATING PROTEIN"/>
    <property type="match status" value="1"/>
</dbReference>
<dbReference type="SUPFAM" id="SSF102114">
    <property type="entry name" value="Radical SAM enzymes"/>
    <property type="match status" value="1"/>
</dbReference>
<name>A0ABR7T6R5_HELCL</name>
<comment type="similarity">
    <text evidence="7">Belongs to the organic radical-activating enzymes family.</text>
</comment>
<evidence type="ECO:0000256" key="2">
    <source>
        <dbReference type="ARBA" id="ARBA00022485"/>
    </source>
</evidence>
<evidence type="ECO:0000256" key="1">
    <source>
        <dbReference type="ARBA" id="ARBA00001966"/>
    </source>
</evidence>
<evidence type="ECO:0000256" key="3">
    <source>
        <dbReference type="ARBA" id="ARBA00022691"/>
    </source>
</evidence>
<dbReference type="InterPro" id="IPR013785">
    <property type="entry name" value="Aldolase_TIM"/>
</dbReference>
<keyword evidence="7" id="KW-0560">Oxidoreductase</keyword>
<evidence type="ECO:0000313" key="8">
    <source>
        <dbReference type="EMBL" id="MBC9785922.1"/>
    </source>
</evidence>
<dbReference type="Gene3D" id="3.20.20.70">
    <property type="entry name" value="Aldolase class I"/>
    <property type="match status" value="1"/>
</dbReference>
<keyword evidence="6" id="KW-0411">Iron-sulfur</keyword>
<dbReference type="EMBL" id="JACVHF010000021">
    <property type="protein sequence ID" value="MBC9785922.1"/>
    <property type="molecule type" value="Genomic_DNA"/>
</dbReference>
<dbReference type="Proteomes" id="UP000617402">
    <property type="component" value="Unassembled WGS sequence"/>
</dbReference>
<dbReference type="SFLD" id="SFLDS00029">
    <property type="entry name" value="Radical_SAM"/>
    <property type="match status" value="1"/>
</dbReference>
<dbReference type="InterPro" id="IPR007197">
    <property type="entry name" value="rSAM"/>
</dbReference>
<comment type="cofactor">
    <cofactor evidence="1">
        <name>[4Fe-4S] cluster</name>
        <dbReference type="ChEBI" id="CHEBI:49883"/>
    </cofactor>
</comment>
<keyword evidence="5" id="KW-0408">Iron</keyword>
<comment type="caution">
    <text evidence="8">The sequence shown here is derived from an EMBL/GenBank/DDBJ whole genome shotgun (WGS) entry which is preliminary data.</text>
</comment>
<keyword evidence="4" id="KW-0479">Metal-binding</keyword>
<accession>A0ABR7T6R5</accession>
<dbReference type="InterPro" id="IPR058240">
    <property type="entry name" value="rSAM_sf"/>
</dbReference>
<keyword evidence="2" id="KW-0004">4Fe-4S</keyword>
<dbReference type="InterPro" id="IPR034457">
    <property type="entry name" value="Organic_radical-activating"/>
</dbReference>
<evidence type="ECO:0000313" key="9">
    <source>
        <dbReference type="Proteomes" id="UP000617402"/>
    </source>
</evidence>
<keyword evidence="9" id="KW-1185">Reference proteome</keyword>
<protein>
    <recommendedName>
        <fullName evidence="7">Anaerobic ribonucleoside-triphosphate reductase-activating protein</fullName>
        <ecNumber evidence="7">1.97.1.-</ecNumber>
    </recommendedName>
</protein>
<comment type="function">
    <text evidence="7">Activation of anaerobic ribonucleoside-triphosphate reductase under anaerobic conditions by generation of an organic free radical, using S-adenosylmethionine and reduced flavodoxin as cosubstrates to produce 5'-deoxy-adenosine.</text>
</comment>
<sequence>MKVAGFNDLNTTDARGKIAFSVFFQGCKRDCPGCHNPELQNPNGGKEITLDEIVARIRWFKRHYEAVVFVGGEPLEQPEALRQLLIEVNKLGLETWLYTGYEAHEIPSDITQRCSVIVAGEYRENLRTGIFPASSNQKIIDNRRVAAA</sequence>
<evidence type="ECO:0000256" key="4">
    <source>
        <dbReference type="ARBA" id="ARBA00022723"/>
    </source>
</evidence>
<keyword evidence="3" id="KW-0949">S-adenosyl-L-methionine</keyword>
<gene>
    <name evidence="8" type="ORF">H1S01_15660</name>
</gene>
<dbReference type="EC" id="1.97.1.-" evidence="7"/>
<evidence type="ECO:0000256" key="7">
    <source>
        <dbReference type="PIRNR" id="PIRNR000368"/>
    </source>
</evidence>
<evidence type="ECO:0000256" key="5">
    <source>
        <dbReference type="ARBA" id="ARBA00023004"/>
    </source>
</evidence>
<evidence type="ECO:0000256" key="6">
    <source>
        <dbReference type="ARBA" id="ARBA00023014"/>
    </source>
</evidence>
<proteinExistence type="inferred from homology"/>